<dbReference type="AlphaFoldDB" id="A0AA88W827"/>
<evidence type="ECO:0000313" key="3">
    <source>
        <dbReference type="EMBL" id="KAK3021699.1"/>
    </source>
</evidence>
<protein>
    <recommendedName>
        <fullName evidence="2">Retrotransposon Copia-like N-terminal domain-containing protein</fullName>
    </recommendedName>
</protein>
<organism evidence="3 4">
    <name type="scientific">Escallonia herrerae</name>
    <dbReference type="NCBI Taxonomy" id="1293975"/>
    <lineage>
        <taxon>Eukaryota</taxon>
        <taxon>Viridiplantae</taxon>
        <taxon>Streptophyta</taxon>
        <taxon>Embryophyta</taxon>
        <taxon>Tracheophyta</taxon>
        <taxon>Spermatophyta</taxon>
        <taxon>Magnoliopsida</taxon>
        <taxon>eudicotyledons</taxon>
        <taxon>Gunneridae</taxon>
        <taxon>Pentapetalae</taxon>
        <taxon>asterids</taxon>
        <taxon>campanulids</taxon>
        <taxon>Escalloniales</taxon>
        <taxon>Escalloniaceae</taxon>
        <taxon>Escallonia</taxon>
    </lineage>
</organism>
<dbReference type="Pfam" id="PF14244">
    <property type="entry name" value="Retrotran_gag_3"/>
    <property type="match status" value="1"/>
</dbReference>
<feature type="domain" description="Retrotransposon Copia-like N-terminal" evidence="2">
    <location>
        <begin position="31"/>
        <end position="70"/>
    </location>
</feature>
<comment type="caution">
    <text evidence="3">The sequence shown here is derived from an EMBL/GenBank/DDBJ whole genome shotgun (WGS) entry which is preliminary data.</text>
</comment>
<evidence type="ECO:0000256" key="1">
    <source>
        <dbReference type="SAM" id="MobiDB-lite"/>
    </source>
</evidence>
<dbReference type="InterPro" id="IPR029472">
    <property type="entry name" value="Copia-like_N"/>
</dbReference>
<evidence type="ECO:0000313" key="4">
    <source>
        <dbReference type="Proteomes" id="UP001188597"/>
    </source>
</evidence>
<reference evidence="3" key="1">
    <citation type="submission" date="2022-12" db="EMBL/GenBank/DDBJ databases">
        <title>Draft genome assemblies for two species of Escallonia (Escalloniales).</title>
        <authorList>
            <person name="Chanderbali A."/>
            <person name="Dervinis C."/>
            <person name="Anghel I."/>
            <person name="Soltis D."/>
            <person name="Soltis P."/>
            <person name="Zapata F."/>
        </authorList>
    </citation>
    <scope>NUCLEOTIDE SEQUENCE</scope>
    <source>
        <strain evidence="3">UCBG64.0493</strain>
        <tissue evidence="3">Leaf</tissue>
    </source>
</reference>
<feature type="region of interest" description="Disordered" evidence="1">
    <location>
        <begin position="1"/>
        <end position="21"/>
    </location>
</feature>
<dbReference type="EMBL" id="JAVXUP010000746">
    <property type="protein sequence ID" value="KAK3021699.1"/>
    <property type="molecule type" value="Genomic_DNA"/>
</dbReference>
<feature type="compositionally biased region" description="Low complexity" evidence="1">
    <location>
        <begin position="1"/>
        <end position="13"/>
    </location>
</feature>
<evidence type="ECO:0000259" key="2">
    <source>
        <dbReference type="Pfam" id="PF14244"/>
    </source>
</evidence>
<keyword evidence="4" id="KW-1185">Reference proteome</keyword>
<gene>
    <name evidence="3" type="ORF">RJ639_046549</name>
</gene>
<dbReference type="PANTHER" id="PTHR37610:SF47">
    <property type="entry name" value="RETROTRANSPOSON COPIA-LIKE N-TERMINAL DOMAIN-CONTAINING PROTEIN"/>
    <property type="match status" value="1"/>
</dbReference>
<dbReference type="Proteomes" id="UP001188597">
    <property type="component" value="Unassembled WGS sequence"/>
</dbReference>
<name>A0AA88W827_9ASTE</name>
<accession>A0AA88W827</accession>
<dbReference type="PANTHER" id="PTHR37610">
    <property type="entry name" value="CCHC-TYPE DOMAIN-CONTAINING PROTEIN"/>
    <property type="match status" value="1"/>
</dbReference>
<proteinExistence type="predicted"/>
<sequence>MTSEISISSNDSSVPGVGGLPTHGNSESSILPITGHKLNGLNYLQWSQSVFMFISGKGKEDYLTGTIETPSKDDPNYKKWNSENHIVMSWLINTMNLEIGQNFMFYGTAKEVWENVKETYSDNENTSELFEIKGLNQDLDEVRGRILGTKPLPSLREAFSEVRREESRKKIMMGRPGIQNFGESSALAAYGTNYKGSDNQPHKGRPWCDHCRRPGHIKEKCWKIHGKPTDWKPRKP</sequence>